<name>A0ABW3SWC5_9CAUL</name>
<evidence type="ECO:0000313" key="1">
    <source>
        <dbReference type="EMBL" id="MFD1188958.1"/>
    </source>
</evidence>
<keyword evidence="2" id="KW-1185">Reference proteome</keyword>
<dbReference type="RefSeq" id="WP_377351918.1">
    <property type="nucleotide sequence ID" value="NZ_JBHTLQ010000001.1"/>
</dbReference>
<sequence>MSDAFTSTLRRQIARATGPDGTLDVERLLQAVNESYLEHARDVRRMTRANALMVEELQEMMQLLQTAAEDRNPLAAAPTPLARAG</sequence>
<comment type="caution">
    <text evidence="1">The sequence shown here is derived from an EMBL/GenBank/DDBJ whole genome shotgun (WGS) entry which is preliminary data.</text>
</comment>
<reference evidence="2" key="1">
    <citation type="journal article" date="2019" name="Int. J. Syst. Evol. Microbiol.">
        <title>The Global Catalogue of Microorganisms (GCM) 10K type strain sequencing project: providing services to taxonomists for standard genome sequencing and annotation.</title>
        <authorList>
            <consortium name="The Broad Institute Genomics Platform"/>
            <consortium name="The Broad Institute Genome Sequencing Center for Infectious Disease"/>
            <person name="Wu L."/>
            <person name="Ma J."/>
        </authorList>
    </citation>
    <scope>NUCLEOTIDE SEQUENCE [LARGE SCALE GENOMIC DNA]</scope>
    <source>
        <strain evidence="2">CCUG 55074</strain>
    </source>
</reference>
<accession>A0ABW3SWC5</accession>
<gene>
    <name evidence="1" type="ORF">ACFQ27_00075</name>
</gene>
<evidence type="ECO:0000313" key="2">
    <source>
        <dbReference type="Proteomes" id="UP001597216"/>
    </source>
</evidence>
<dbReference type="Proteomes" id="UP001597216">
    <property type="component" value="Unassembled WGS sequence"/>
</dbReference>
<organism evidence="1 2">
    <name type="scientific">Phenylobacterium conjunctum</name>
    <dbReference type="NCBI Taxonomy" id="1298959"/>
    <lineage>
        <taxon>Bacteria</taxon>
        <taxon>Pseudomonadati</taxon>
        <taxon>Pseudomonadota</taxon>
        <taxon>Alphaproteobacteria</taxon>
        <taxon>Caulobacterales</taxon>
        <taxon>Caulobacteraceae</taxon>
        <taxon>Phenylobacterium</taxon>
    </lineage>
</organism>
<dbReference type="EMBL" id="JBHTLQ010000001">
    <property type="protein sequence ID" value="MFD1188958.1"/>
    <property type="molecule type" value="Genomic_DNA"/>
</dbReference>
<proteinExistence type="predicted"/>
<protein>
    <submittedName>
        <fullName evidence="1">Uncharacterized protein</fullName>
    </submittedName>
</protein>